<gene>
    <name evidence="1" type="ORF">RRG08_042262</name>
</gene>
<evidence type="ECO:0000313" key="2">
    <source>
        <dbReference type="Proteomes" id="UP001283361"/>
    </source>
</evidence>
<comment type="caution">
    <text evidence="1">The sequence shown here is derived from an EMBL/GenBank/DDBJ whole genome shotgun (WGS) entry which is preliminary data.</text>
</comment>
<evidence type="ECO:0000313" key="1">
    <source>
        <dbReference type="EMBL" id="KAK3793320.1"/>
    </source>
</evidence>
<dbReference type="EMBL" id="JAWDGP010001262">
    <property type="protein sequence ID" value="KAK3793320.1"/>
    <property type="molecule type" value="Genomic_DNA"/>
</dbReference>
<keyword evidence="2" id="KW-1185">Reference proteome</keyword>
<proteinExistence type="predicted"/>
<reference evidence="1" key="1">
    <citation type="journal article" date="2023" name="G3 (Bethesda)">
        <title>A reference genome for the long-term kleptoplast-retaining sea slug Elysia crispata morphotype clarki.</title>
        <authorList>
            <person name="Eastman K.E."/>
            <person name="Pendleton A.L."/>
            <person name="Shaikh M.A."/>
            <person name="Suttiyut T."/>
            <person name="Ogas R."/>
            <person name="Tomko P."/>
            <person name="Gavelis G."/>
            <person name="Widhalm J.R."/>
            <person name="Wisecaver J.H."/>
        </authorList>
    </citation>
    <scope>NUCLEOTIDE SEQUENCE</scope>
    <source>
        <strain evidence="1">ECLA1</strain>
    </source>
</reference>
<organism evidence="1 2">
    <name type="scientific">Elysia crispata</name>
    <name type="common">lettuce slug</name>
    <dbReference type="NCBI Taxonomy" id="231223"/>
    <lineage>
        <taxon>Eukaryota</taxon>
        <taxon>Metazoa</taxon>
        <taxon>Spiralia</taxon>
        <taxon>Lophotrochozoa</taxon>
        <taxon>Mollusca</taxon>
        <taxon>Gastropoda</taxon>
        <taxon>Heterobranchia</taxon>
        <taxon>Euthyneura</taxon>
        <taxon>Panpulmonata</taxon>
        <taxon>Sacoglossa</taxon>
        <taxon>Placobranchoidea</taxon>
        <taxon>Plakobranchidae</taxon>
        <taxon>Elysia</taxon>
    </lineage>
</organism>
<sequence>MTESRKFFVLNGQDQSGRQPQYRTGSLGRLHATITAQYVIRVRMLIGVSVPRHKGKFTQVLGDRPTKSSIV</sequence>
<protein>
    <submittedName>
        <fullName evidence="1">Uncharacterized protein</fullName>
    </submittedName>
</protein>
<dbReference type="AlphaFoldDB" id="A0AAE1E4K6"/>
<dbReference type="Proteomes" id="UP001283361">
    <property type="component" value="Unassembled WGS sequence"/>
</dbReference>
<accession>A0AAE1E4K6</accession>
<name>A0AAE1E4K6_9GAST</name>